<proteinExistence type="predicted"/>
<dbReference type="AlphaFoldDB" id="A0A0A8Z467"/>
<reference evidence="1" key="1">
    <citation type="submission" date="2014-09" db="EMBL/GenBank/DDBJ databases">
        <authorList>
            <person name="Magalhaes I.L.F."/>
            <person name="Oliveira U."/>
            <person name="Santos F.R."/>
            <person name="Vidigal T.H.D.A."/>
            <person name="Brescovit A.D."/>
            <person name="Santos A.J."/>
        </authorList>
    </citation>
    <scope>NUCLEOTIDE SEQUENCE</scope>
    <source>
        <tissue evidence="1">Shoot tissue taken approximately 20 cm above the soil surface</tissue>
    </source>
</reference>
<sequence length="55" mass="6468">MLQIPYTLVTVHSNKFFSGRLLYFVTNMSVNDRNERLNILISLVCMAMYMCSIQF</sequence>
<dbReference type="EMBL" id="GBRH01263731">
    <property type="protein sequence ID" value="JAD34164.1"/>
    <property type="molecule type" value="Transcribed_RNA"/>
</dbReference>
<reference evidence="1" key="2">
    <citation type="journal article" date="2015" name="Data Brief">
        <title>Shoot transcriptome of the giant reed, Arundo donax.</title>
        <authorList>
            <person name="Barrero R.A."/>
            <person name="Guerrero F.D."/>
            <person name="Moolhuijzen P."/>
            <person name="Goolsby J.A."/>
            <person name="Tidwell J."/>
            <person name="Bellgard S.E."/>
            <person name="Bellgard M.I."/>
        </authorList>
    </citation>
    <scope>NUCLEOTIDE SEQUENCE</scope>
    <source>
        <tissue evidence="1">Shoot tissue taken approximately 20 cm above the soil surface</tissue>
    </source>
</reference>
<evidence type="ECO:0000313" key="1">
    <source>
        <dbReference type="EMBL" id="JAD34164.1"/>
    </source>
</evidence>
<name>A0A0A8Z467_ARUDO</name>
<accession>A0A0A8Z467</accession>
<organism evidence="1">
    <name type="scientific">Arundo donax</name>
    <name type="common">Giant reed</name>
    <name type="synonym">Donax arundinaceus</name>
    <dbReference type="NCBI Taxonomy" id="35708"/>
    <lineage>
        <taxon>Eukaryota</taxon>
        <taxon>Viridiplantae</taxon>
        <taxon>Streptophyta</taxon>
        <taxon>Embryophyta</taxon>
        <taxon>Tracheophyta</taxon>
        <taxon>Spermatophyta</taxon>
        <taxon>Magnoliopsida</taxon>
        <taxon>Liliopsida</taxon>
        <taxon>Poales</taxon>
        <taxon>Poaceae</taxon>
        <taxon>PACMAD clade</taxon>
        <taxon>Arundinoideae</taxon>
        <taxon>Arundineae</taxon>
        <taxon>Arundo</taxon>
    </lineage>
</organism>
<protein>
    <submittedName>
        <fullName evidence="1">Uncharacterized protein</fullName>
    </submittedName>
</protein>